<keyword evidence="1" id="KW-1133">Transmembrane helix</keyword>
<dbReference type="InterPro" id="IPR052348">
    <property type="entry name" value="Metallopeptidase_M50B"/>
</dbReference>
<feature type="transmembrane region" description="Helical" evidence="1">
    <location>
        <begin position="6"/>
        <end position="30"/>
    </location>
</feature>
<dbReference type="RefSeq" id="WP_126151474.1">
    <property type="nucleotide sequence ID" value="NZ_JBHTMH010000001.1"/>
</dbReference>
<sequence>MSFELPLQIIIIRIIGILLVGMVHGLTLVGMVTALGDRGPRHDGRLTANPLAHAAPLGVVAAVFSMAGWIRQLDLEPSELRHGRAGLVVAVLTSLAVPVVVFLVLLQLRGIVVTTLPPSYSNSINLALRTFAQMSVVFAVVNLIPLPPFAGGYLLQAAAPRLYEAVQPRATIIAIVLVGLAIIDRGAAFRMVEPTLRGFTGG</sequence>
<dbReference type="OrthoDB" id="9800627at2"/>
<keyword evidence="1" id="KW-0472">Membrane</keyword>
<dbReference type="PANTHER" id="PTHR35864">
    <property type="entry name" value="ZINC METALLOPROTEASE MJ0611-RELATED"/>
    <property type="match status" value="1"/>
</dbReference>
<evidence type="ECO:0000313" key="2">
    <source>
        <dbReference type="EMBL" id="VDS05950.1"/>
    </source>
</evidence>
<reference evidence="2 3" key="1">
    <citation type="submission" date="2018-12" db="EMBL/GenBank/DDBJ databases">
        <authorList>
            <person name="Criscuolo A."/>
        </authorList>
    </citation>
    <scope>NUCLEOTIDE SEQUENCE [LARGE SCALE GENOMIC DNA]</scope>
    <source>
        <strain evidence="2">ACIP1116281</strain>
    </source>
</reference>
<accession>A0A447IEP1</accession>
<keyword evidence="3" id="KW-1185">Reference proteome</keyword>
<dbReference type="PANTHER" id="PTHR35864:SF1">
    <property type="entry name" value="ZINC METALLOPROTEASE YWHC-RELATED"/>
    <property type="match status" value="1"/>
</dbReference>
<gene>
    <name evidence="2" type="ORF">DEVEQU_03097</name>
</gene>
<keyword evidence="1" id="KW-0812">Transmembrane</keyword>
<feature type="transmembrane region" description="Helical" evidence="1">
    <location>
        <begin position="85"/>
        <end position="106"/>
    </location>
</feature>
<feature type="transmembrane region" description="Helical" evidence="1">
    <location>
        <begin position="166"/>
        <end position="183"/>
    </location>
</feature>
<evidence type="ECO:0000256" key="1">
    <source>
        <dbReference type="SAM" id="Phobius"/>
    </source>
</evidence>
<organism evidence="2 3">
    <name type="scientific">Devosia equisanguinis</name>
    <dbReference type="NCBI Taxonomy" id="2490941"/>
    <lineage>
        <taxon>Bacteria</taxon>
        <taxon>Pseudomonadati</taxon>
        <taxon>Pseudomonadota</taxon>
        <taxon>Alphaproteobacteria</taxon>
        <taxon>Hyphomicrobiales</taxon>
        <taxon>Devosiaceae</taxon>
        <taxon>Devosia</taxon>
    </lineage>
</organism>
<dbReference type="AlphaFoldDB" id="A0A447IEP1"/>
<protein>
    <submittedName>
        <fullName evidence="2">Peptidase family M50</fullName>
    </submittedName>
</protein>
<name>A0A447IEP1_9HYPH</name>
<dbReference type="EMBL" id="UZWD01000038">
    <property type="protein sequence ID" value="VDS05950.1"/>
    <property type="molecule type" value="Genomic_DNA"/>
</dbReference>
<feature type="transmembrane region" description="Helical" evidence="1">
    <location>
        <begin position="51"/>
        <end position="70"/>
    </location>
</feature>
<proteinExistence type="predicted"/>
<evidence type="ECO:0000313" key="3">
    <source>
        <dbReference type="Proteomes" id="UP000268844"/>
    </source>
</evidence>
<dbReference type="Proteomes" id="UP000268844">
    <property type="component" value="Unassembled WGS sequence"/>
</dbReference>